<dbReference type="InterPro" id="IPR036942">
    <property type="entry name" value="Beta-barrel_TonB_sf"/>
</dbReference>
<dbReference type="AlphaFoldDB" id="A0A480B0U2"/>
<keyword evidence="2" id="KW-0813">Transport</keyword>
<dbReference type="Gene3D" id="2.40.170.20">
    <property type="entry name" value="TonB-dependent receptor, beta-barrel domain"/>
    <property type="match status" value="1"/>
</dbReference>
<comment type="subcellular location">
    <subcellularLocation>
        <location evidence="1">Cell outer membrane</location>
        <topology evidence="1">Multi-pass membrane protein</topology>
    </subcellularLocation>
</comment>
<keyword evidence="6" id="KW-0998">Cell outer membrane</keyword>
<dbReference type="OrthoDB" id="9768147at2"/>
<reference evidence="10" key="1">
    <citation type="submission" date="2019-03" db="EMBL/GenBank/DDBJ databases">
        <title>Aquabacterium pictum sp.nov., the first bacteriochlorophyll a-containing freshwater bacterium in the genus Aquabacterium of the class Betaproteobacteria.</title>
        <authorList>
            <person name="Hirose S."/>
            <person name="Tank M."/>
            <person name="Hara E."/>
            <person name="Tamaki H."/>
            <person name="Takaichi S."/>
            <person name="Haruta S."/>
            <person name="Hanada S."/>
        </authorList>
    </citation>
    <scope>NUCLEOTIDE SEQUENCE [LARGE SCALE GENOMIC DNA]</scope>
    <source>
        <strain evidence="10">W35</strain>
    </source>
</reference>
<evidence type="ECO:0000256" key="3">
    <source>
        <dbReference type="ARBA" id="ARBA00022452"/>
    </source>
</evidence>
<evidence type="ECO:0000259" key="8">
    <source>
        <dbReference type="Pfam" id="PF25183"/>
    </source>
</evidence>
<dbReference type="Gene3D" id="2.60.40.1120">
    <property type="entry name" value="Carboxypeptidase-like, regulatory domain"/>
    <property type="match status" value="1"/>
</dbReference>
<evidence type="ECO:0000256" key="6">
    <source>
        <dbReference type="ARBA" id="ARBA00023237"/>
    </source>
</evidence>
<dbReference type="InterPro" id="IPR057601">
    <property type="entry name" value="Oar-like_b-barrel"/>
</dbReference>
<dbReference type="GO" id="GO:0009279">
    <property type="term" value="C:cell outer membrane"/>
    <property type="evidence" value="ECO:0007669"/>
    <property type="project" value="UniProtKB-SubCell"/>
</dbReference>
<evidence type="ECO:0000256" key="4">
    <source>
        <dbReference type="ARBA" id="ARBA00022692"/>
    </source>
</evidence>
<dbReference type="SUPFAM" id="SSF49452">
    <property type="entry name" value="Starch-binding domain-like"/>
    <property type="match status" value="1"/>
</dbReference>
<dbReference type="InterPro" id="IPR013784">
    <property type="entry name" value="Carb-bd-like_fold"/>
</dbReference>
<evidence type="ECO:0000256" key="5">
    <source>
        <dbReference type="ARBA" id="ARBA00023136"/>
    </source>
</evidence>
<keyword evidence="4" id="KW-0812">Transmembrane</keyword>
<feature type="domain" description="TonB-dependent transporter Oar-like beta-barrel" evidence="8">
    <location>
        <begin position="361"/>
        <end position="1021"/>
    </location>
</feature>
<comment type="caution">
    <text evidence="9">The sequence shown here is derived from an EMBL/GenBank/DDBJ whole genome shotgun (WGS) entry which is preliminary data.</text>
</comment>
<feature type="domain" description="TonB-dependent transporter Oar-like beta-barrel" evidence="8">
    <location>
        <begin position="243"/>
        <end position="317"/>
    </location>
</feature>
<organism evidence="9 10">
    <name type="scientific">Pseudaquabacterium pictum</name>
    <dbReference type="NCBI Taxonomy" id="2315236"/>
    <lineage>
        <taxon>Bacteria</taxon>
        <taxon>Pseudomonadati</taxon>
        <taxon>Pseudomonadota</taxon>
        <taxon>Betaproteobacteria</taxon>
        <taxon>Burkholderiales</taxon>
        <taxon>Sphaerotilaceae</taxon>
        <taxon>Pseudaquabacterium</taxon>
    </lineage>
</organism>
<evidence type="ECO:0000256" key="7">
    <source>
        <dbReference type="SAM" id="SignalP"/>
    </source>
</evidence>
<protein>
    <submittedName>
        <fullName evidence="9">Oar protein</fullName>
    </submittedName>
</protein>
<dbReference type="PANTHER" id="PTHR30069">
    <property type="entry name" value="TONB-DEPENDENT OUTER MEMBRANE RECEPTOR"/>
    <property type="match status" value="1"/>
</dbReference>
<dbReference type="Pfam" id="PF25183">
    <property type="entry name" value="OMP_b-brl_4"/>
    <property type="match status" value="2"/>
</dbReference>
<dbReference type="GO" id="GO:0030246">
    <property type="term" value="F:carbohydrate binding"/>
    <property type="evidence" value="ECO:0007669"/>
    <property type="project" value="InterPro"/>
</dbReference>
<evidence type="ECO:0000313" key="9">
    <source>
        <dbReference type="EMBL" id="GCL64718.1"/>
    </source>
</evidence>
<evidence type="ECO:0000313" key="10">
    <source>
        <dbReference type="Proteomes" id="UP000301751"/>
    </source>
</evidence>
<keyword evidence="7" id="KW-0732">Signal</keyword>
<dbReference type="Pfam" id="PF13620">
    <property type="entry name" value="CarboxypepD_reg"/>
    <property type="match status" value="1"/>
</dbReference>
<evidence type="ECO:0000256" key="1">
    <source>
        <dbReference type="ARBA" id="ARBA00004571"/>
    </source>
</evidence>
<sequence length="1095" mass="117932">MRHHPWTSFSRHALSAAVAIVVAAPVMAQNTTSAVGGRVVDPAGKAVAGATVTILHTPSGSVSTATTDSDGRYAARGLRTGGPYTITIRQGGQTETRDGINLALAETLTLDATLGTATVVVTGAAINQTFNRGNMGAGTQLGSAQINALPSIQRNLQDYARTDARVAQTDKDRGEISALGQNSRFNSITIDGSSINDPFGLESNNLPTLKQPISMDAIQSVQINVSNFDVTQKGYTGANINAVTKSGGNDFSGSLYYVFRDEDLAGKRYNRTTNTYSDPAAFKDTTKGFTLGGPIIKDKLFFFGGYEEYSSSRSTPAFGPVGSTLTNVGITPEQITAAQAAARGYGFDAGTATTPAGAELLVKDTLLKFDWNITDRHRASVRYSKTEQTEPIFAGFSPTTLSLNTYWYTETKVNDSLVGQWFADWTDNFSTEFKISKRGYQSEPKSIADLPQIALEFTGAPPAGTSGRTRTLRFGMEQFRHFNRIDTSTLDTYLGATWNLGDHELKFGADYQSNDIFNAFVNNSKGVYQFSGADPVALFIAGTPTTYTLRVPINGTKIEDGAADWNLQNLGLFLQDTWKVNRQLTLMGGLRVDHAMTGDKPFANPAFKTAFGLDNTATMDGRTLLQPRVGFNLNLTPKDGRRLQVRGGAGLFEGSAASVWLTNPYQNTGMFNASFTCGVGTTPCPAGLLFTPDTANQPLITGSVPAAAVDVIAPNLRQPSIWKFNLAVDHELPWWGMLASAEWVHTDVKSSLHYTHLNLGAPTATGPDGRPLFYNAVGRTAAGWTGADAPVAAVRNRANRNAAFSDVLLAENTTGGRGDALTLSLSGSVARSLNWNVAYTYTEATEVNPLTSSTAISNWNGRAIFDPNEEKAGRSAYMIRDRVTSGVTWGKAFVGSYKTSLGLFYEGRRGRPFSWTYRNDLNGDGISGNDLMYIPSAPGSGEVEFFGATAAEKQANEDRFWAIVNGNSELSSAKGRVVSRNSGYAPWVNTFDLRISQELPGLFGKHKGVISLDILNVGNLINKRWGRIDEVGFNGGNIGGVLSRGGSARSFVNYAGINAAGKYIYNTQNEVEDFTTKQTKGESQWAAQVTLRYEF</sequence>
<feature type="chain" id="PRO_5019761492" evidence="7">
    <location>
        <begin position="29"/>
        <end position="1095"/>
    </location>
</feature>
<keyword evidence="10" id="KW-1185">Reference proteome</keyword>
<feature type="signal peptide" evidence="7">
    <location>
        <begin position="1"/>
        <end position="28"/>
    </location>
</feature>
<dbReference type="SUPFAM" id="SSF56935">
    <property type="entry name" value="Porins"/>
    <property type="match status" value="1"/>
</dbReference>
<keyword evidence="5" id="KW-0472">Membrane</keyword>
<dbReference type="EMBL" id="BJCL01000011">
    <property type="protein sequence ID" value="GCL64718.1"/>
    <property type="molecule type" value="Genomic_DNA"/>
</dbReference>
<keyword evidence="3" id="KW-1134">Transmembrane beta strand</keyword>
<dbReference type="InterPro" id="IPR039426">
    <property type="entry name" value="TonB-dep_rcpt-like"/>
</dbReference>
<accession>A0A480B0U2</accession>
<dbReference type="PANTHER" id="PTHR30069:SF46">
    <property type="entry name" value="OAR PROTEIN"/>
    <property type="match status" value="1"/>
</dbReference>
<gene>
    <name evidence="9" type="primary">oar</name>
    <name evidence="9" type="ORF">AQPW35_37990</name>
</gene>
<dbReference type="Proteomes" id="UP000301751">
    <property type="component" value="Unassembled WGS sequence"/>
</dbReference>
<dbReference type="GO" id="GO:0015344">
    <property type="term" value="F:siderophore uptake transmembrane transporter activity"/>
    <property type="evidence" value="ECO:0007669"/>
    <property type="project" value="TreeGrafter"/>
</dbReference>
<dbReference type="RefSeq" id="WP_137734449.1">
    <property type="nucleotide sequence ID" value="NZ_BJCL01000011.1"/>
</dbReference>
<proteinExistence type="predicted"/>
<evidence type="ECO:0000256" key="2">
    <source>
        <dbReference type="ARBA" id="ARBA00022448"/>
    </source>
</evidence>
<name>A0A480B0U2_9BURK</name>
<dbReference type="GO" id="GO:0044718">
    <property type="term" value="P:siderophore transmembrane transport"/>
    <property type="evidence" value="ECO:0007669"/>
    <property type="project" value="TreeGrafter"/>
</dbReference>